<organism evidence="7 8">
    <name type="scientific">Citricoccus muralis</name>
    <dbReference type="NCBI Taxonomy" id="169134"/>
    <lineage>
        <taxon>Bacteria</taxon>
        <taxon>Bacillati</taxon>
        <taxon>Actinomycetota</taxon>
        <taxon>Actinomycetes</taxon>
        <taxon>Micrococcales</taxon>
        <taxon>Micrococcaceae</taxon>
        <taxon>Citricoccus</taxon>
    </lineage>
</organism>
<proteinExistence type="inferred from homology"/>
<dbReference type="GO" id="GO:0042597">
    <property type="term" value="C:periplasmic space"/>
    <property type="evidence" value="ECO:0007669"/>
    <property type="project" value="UniProtKB-SubCell"/>
</dbReference>
<reference evidence="7 8" key="1">
    <citation type="submission" date="2018-07" db="EMBL/GenBank/DDBJ databases">
        <title>Sequencing the genomes of 1000 actinobacteria strains.</title>
        <authorList>
            <person name="Klenk H.-P."/>
        </authorList>
    </citation>
    <scope>NUCLEOTIDE SEQUENCE [LARGE SCALE GENOMIC DNA]</scope>
    <source>
        <strain evidence="7 8">DSM 14442</strain>
    </source>
</reference>
<dbReference type="PANTHER" id="PTHR30024:SF47">
    <property type="entry name" value="TAURINE-BINDING PERIPLASMIC PROTEIN"/>
    <property type="match status" value="1"/>
</dbReference>
<feature type="region of interest" description="Disordered" evidence="4">
    <location>
        <begin position="24"/>
        <end position="44"/>
    </location>
</feature>
<feature type="chain" id="PRO_5039069227" evidence="5">
    <location>
        <begin position="24"/>
        <end position="339"/>
    </location>
</feature>
<dbReference type="PROSITE" id="PS51257">
    <property type="entry name" value="PROKAR_LIPOPROTEIN"/>
    <property type="match status" value="1"/>
</dbReference>
<dbReference type="SMART" id="SM00062">
    <property type="entry name" value="PBPb"/>
    <property type="match status" value="1"/>
</dbReference>
<evidence type="ECO:0000256" key="5">
    <source>
        <dbReference type="SAM" id="SignalP"/>
    </source>
</evidence>
<dbReference type="PANTHER" id="PTHR30024">
    <property type="entry name" value="ALIPHATIC SULFONATES-BINDING PROTEIN-RELATED"/>
    <property type="match status" value="1"/>
</dbReference>
<dbReference type="SUPFAM" id="SSF53850">
    <property type="entry name" value="Periplasmic binding protein-like II"/>
    <property type="match status" value="1"/>
</dbReference>
<dbReference type="Proteomes" id="UP000256727">
    <property type="component" value="Unassembled WGS sequence"/>
</dbReference>
<evidence type="ECO:0000259" key="6">
    <source>
        <dbReference type="SMART" id="SM00062"/>
    </source>
</evidence>
<sequence>MVTRRLRTVAVTAAALFALTACGSGSPSEEAGDGSAPATDGGSAAAGELTPIEVGVIPIVDVASIYLGVEEGIFEKHGLDVTLTLAQGGAAIVPAVQSGQMDFGFSNVASLIIGRDAGLPLKIVATGPQSTGNGEDDAAGIMVPADSDIQAVEDLEGKRVAVNTLNNINHATTYEGIKQAGGNVETVDFVEVGFPDMQAQLEAGNVDAITAVEPFVTMAEQGGARNIHGFFAEPVQDLSVSGYFTTDQMMEQEPELVEQFTEAMKESQQYATDHPDEAKAVLSSYTSIDSETVEELTMPKFPQLHNVASLERMAEILQEMGLIDEIPATSDLMVEGAGQ</sequence>
<dbReference type="Gene3D" id="3.40.190.10">
    <property type="entry name" value="Periplasmic binding protein-like II"/>
    <property type="match status" value="2"/>
</dbReference>
<evidence type="ECO:0000256" key="2">
    <source>
        <dbReference type="ARBA" id="ARBA00010742"/>
    </source>
</evidence>
<comment type="subcellular location">
    <subcellularLocation>
        <location evidence="1">Periplasm</location>
    </subcellularLocation>
</comment>
<dbReference type="Pfam" id="PF09084">
    <property type="entry name" value="NMT1"/>
    <property type="match status" value="1"/>
</dbReference>
<comment type="caution">
    <text evidence="7">The sequence shown here is derived from an EMBL/GenBank/DDBJ whole genome shotgun (WGS) entry which is preliminary data.</text>
</comment>
<dbReference type="InterPro" id="IPR001638">
    <property type="entry name" value="Solute-binding_3/MltF_N"/>
</dbReference>
<evidence type="ECO:0000256" key="3">
    <source>
        <dbReference type="ARBA" id="ARBA00022729"/>
    </source>
</evidence>
<evidence type="ECO:0000313" key="7">
    <source>
        <dbReference type="EMBL" id="REE04891.1"/>
    </source>
</evidence>
<gene>
    <name evidence="7" type="ORF">C8E99_2747</name>
</gene>
<dbReference type="RefSeq" id="WP_115932755.1">
    <property type="nucleotide sequence ID" value="NZ_QREH01000001.1"/>
</dbReference>
<name>A0A3D9LEL6_9MICC</name>
<evidence type="ECO:0000313" key="8">
    <source>
        <dbReference type="Proteomes" id="UP000256727"/>
    </source>
</evidence>
<protein>
    <submittedName>
        <fullName evidence="7">NitT/TauT family transport system substrate-binding protein</fullName>
    </submittedName>
</protein>
<accession>A0A3D9LEL6</accession>
<keyword evidence="8" id="KW-1185">Reference proteome</keyword>
<evidence type="ECO:0000256" key="1">
    <source>
        <dbReference type="ARBA" id="ARBA00004418"/>
    </source>
</evidence>
<dbReference type="OrthoDB" id="5174711at2"/>
<evidence type="ECO:0000256" key="4">
    <source>
        <dbReference type="SAM" id="MobiDB-lite"/>
    </source>
</evidence>
<dbReference type="InterPro" id="IPR015168">
    <property type="entry name" value="SsuA/THI5"/>
</dbReference>
<dbReference type="AlphaFoldDB" id="A0A3D9LEL6"/>
<dbReference type="EMBL" id="QREH01000001">
    <property type="protein sequence ID" value="REE04891.1"/>
    <property type="molecule type" value="Genomic_DNA"/>
</dbReference>
<feature type="signal peptide" evidence="5">
    <location>
        <begin position="1"/>
        <end position="23"/>
    </location>
</feature>
<feature type="domain" description="Solute-binding protein family 3/N-terminal" evidence="6">
    <location>
        <begin position="64"/>
        <end position="274"/>
    </location>
</feature>
<comment type="similarity">
    <text evidence="2">Belongs to the bacterial solute-binding protein SsuA/TauA family.</text>
</comment>
<keyword evidence="3 5" id="KW-0732">Signal</keyword>